<evidence type="ECO:0000256" key="10">
    <source>
        <dbReference type="ARBA" id="ARBA00023136"/>
    </source>
</evidence>
<dbReference type="SUPFAM" id="SSF53756">
    <property type="entry name" value="UDP-Glycosyltransferase/glycogen phosphorylase"/>
    <property type="match status" value="1"/>
</dbReference>
<dbReference type="Pfam" id="PF00852">
    <property type="entry name" value="Glyco_transf_10"/>
    <property type="match status" value="1"/>
</dbReference>
<organism evidence="15 16">
    <name type="scientific">Setaria digitata</name>
    <dbReference type="NCBI Taxonomy" id="48799"/>
    <lineage>
        <taxon>Eukaryota</taxon>
        <taxon>Metazoa</taxon>
        <taxon>Ecdysozoa</taxon>
        <taxon>Nematoda</taxon>
        <taxon>Chromadorea</taxon>
        <taxon>Rhabditida</taxon>
        <taxon>Spirurina</taxon>
        <taxon>Spiruromorpha</taxon>
        <taxon>Filarioidea</taxon>
        <taxon>Setariidae</taxon>
        <taxon>Setaria</taxon>
    </lineage>
</organism>
<dbReference type="AlphaFoldDB" id="A0A915PQZ0"/>
<evidence type="ECO:0000256" key="6">
    <source>
        <dbReference type="ARBA" id="ARBA00022692"/>
    </source>
</evidence>
<keyword evidence="11" id="KW-0325">Glycoprotein</keyword>
<evidence type="ECO:0000313" key="16">
    <source>
        <dbReference type="WBParaSite" id="sdigi.contig243.g6589.t1"/>
    </source>
</evidence>
<keyword evidence="4 12" id="KW-0328">Glycosyltransferase</keyword>
<keyword evidence="8" id="KW-1133">Transmembrane helix</keyword>
<keyword evidence="5 12" id="KW-0808">Transferase</keyword>
<evidence type="ECO:0000256" key="3">
    <source>
        <dbReference type="ARBA" id="ARBA00008919"/>
    </source>
</evidence>
<evidence type="ECO:0000256" key="11">
    <source>
        <dbReference type="ARBA" id="ARBA00023180"/>
    </source>
</evidence>
<comment type="subcellular location">
    <subcellularLocation>
        <location evidence="1 12">Golgi apparatus</location>
        <location evidence="1 12">Golgi stack membrane</location>
        <topology evidence="1 12">Single-pass type II membrane protein</topology>
    </subcellularLocation>
</comment>
<feature type="domain" description="Fucosyltransferase N-terminal" evidence="14">
    <location>
        <begin position="13"/>
        <end position="119"/>
    </location>
</feature>
<evidence type="ECO:0000256" key="1">
    <source>
        <dbReference type="ARBA" id="ARBA00004447"/>
    </source>
</evidence>
<evidence type="ECO:0000256" key="12">
    <source>
        <dbReference type="RuleBase" id="RU003832"/>
    </source>
</evidence>
<evidence type="ECO:0000256" key="4">
    <source>
        <dbReference type="ARBA" id="ARBA00022676"/>
    </source>
</evidence>
<proteinExistence type="inferred from homology"/>
<keyword evidence="6 12" id="KW-0812">Transmembrane</keyword>
<keyword evidence="10" id="KW-0472">Membrane</keyword>
<dbReference type="FunFam" id="3.40.50.11660:FF:000002">
    <property type="entry name" value="Alpha-(1,3)-fucosyltransferase"/>
    <property type="match status" value="1"/>
</dbReference>
<dbReference type="InterPro" id="IPR055270">
    <property type="entry name" value="Glyco_tran_10_C"/>
</dbReference>
<dbReference type="PANTHER" id="PTHR48438">
    <property type="entry name" value="ALPHA-(1,3)-FUCOSYLTRANSFERASE C-RELATED"/>
    <property type="match status" value="1"/>
</dbReference>
<dbReference type="GO" id="GO:0008417">
    <property type="term" value="F:fucosyltransferase activity"/>
    <property type="evidence" value="ECO:0007669"/>
    <property type="project" value="InterPro"/>
</dbReference>
<comment type="pathway">
    <text evidence="2">Protein modification; protein glycosylation.</text>
</comment>
<dbReference type="Proteomes" id="UP000887581">
    <property type="component" value="Unplaced"/>
</dbReference>
<evidence type="ECO:0000256" key="8">
    <source>
        <dbReference type="ARBA" id="ARBA00022989"/>
    </source>
</evidence>
<evidence type="ECO:0000256" key="5">
    <source>
        <dbReference type="ARBA" id="ARBA00022679"/>
    </source>
</evidence>
<dbReference type="GO" id="GO:0032580">
    <property type="term" value="C:Golgi cisterna membrane"/>
    <property type="evidence" value="ECO:0007669"/>
    <property type="project" value="UniProtKB-SubCell"/>
</dbReference>
<evidence type="ECO:0000256" key="7">
    <source>
        <dbReference type="ARBA" id="ARBA00022968"/>
    </source>
</evidence>
<dbReference type="EC" id="2.4.1.-" evidence="12"/>
<keyword evidence="9 12" id="KW-0333">Golgi apparatus</keyword>
<evidence type="ECO:0000256" key="2">
    <source>
        <dbReference type="ARBA" id="ARBA00004922"/>
    </source>
</evidence>
<evidence type="ECO:0000313" key="15">
    <source>
        <dbReference type="Proteomes" id="UP000887581"/>
    </source>
</evidence>
<dbReference type="InterPro" id="IPR001503">
    <property type="entry name" value="Glyco_trans_10"/>
</dbReference>
<evidence type="ECO:0000259" key="13">
    <source>
        <dbReference type="Pfam" id="PF00852"/>
    </source>
</evidence>
<name>A0A915PQZ0_9BILA</name>
<dbReference type="InterPro" id="IPR031481">
    <property type="entry name" value="Glyco_tran_10_N"/>
</dbReference>
<comment type="similarity">
    <text evidence="3 12">Belongs to the glycosyltransferase 10 family.</text>
</comment>
<evidence type="ECO:0000259" key="14">
    <source>
        <dbReference type="Pfam" id="PF17039"/>
    </source>
</evidence>
<evidence type="ECO:0000256" key="9">
    <source>
        <dbReference type="ARBA" id="ARBA00023034"/>
    </source>
</evidence>
<reference evidence="16" key="1">
    <citation type="submission" date="2022-11" db="UniProtKB">
        <authorList>
            <consortium name="WormBaseParasite"/>
        </authorList>
    </citation>
    <scope>IDENTIFICATION</scope>
</reference>
<keyword evidence="15" id="KW-1185">Reference proteome</keyword>
<dbReference type="WBParaSite" id="sdigi.contig243.g6589.t1">
    <property type="protein sequence ID" value="sdigi.contig243.g6589.t1"/>
    <property type="gene ID" value="sdigi.contig243.g6589"/>
</dbReference>
<protein>
    <recommendedName>
        <fullName evidence="12">Fucosyltransferase</fullName>
        <ecNumber evidence="12">2.4.1.-</ecNumber>
    </recommendedName>
</protein>
<feature type="domain" description="Fucosyltransferase C-terminal" evidence="13">
    <location>
        <begin position="145"/>
        <end position="315"/>
    </location>
</feature>
<dbReference type="Pfam" id="PF17039">
    <property type="entry name" value="Glyco_tran_10_N"/>
    <property type="match status" value="1"/>
</dbReference>
<accession>A0A915PQZ0</accession>
<sequence>MNGAKGGSRKFCNEPVILAWTHFFSSNLRDMLESNFSGKCDYRCIVTDDKRYIDFSDAIVFHIRDLNIHDLPKKRFNNQFYVFLLYESPHNTGLIQVPDNFFNLTMTYRYDSDIFDPYGILKKIDINTSDDMMWNWDEVKKIAINRKEMVLYLVSNCHTSSKREVYVKQLQNFLNITQRGKCNGIPCSDECARNLRANHRFYLAFENSVCEDYVTEKVFTNMENLLVPIVLKKDLYSNILPTGSYIAADEFKSPRELARYLEFLSQNTSAYLKYLEWTKYYQKPTRMDASCALCKYLHEHVNDIKPKIIHNIRSWWFDGNCIPDYALRLLAAKAH</sequence>
<dbReference type="InterPro" id="IPR038577">
    <property type="entry name" value="GT10-like_C_sf"/>
</dbReference>
<dbReference type="Gene3D" id="3.40.50.11660">
    <property type="entry name" value="Glycosyl transferase family 10, C-terminal domain"/>
    <property type="match status" value="1"/>
</dbReference>
<dbReference type="PANTHER" id="PTHR48438:SF1">
    <property type="entry name" value="ALPHA-(1,3)-FUCOSYLTRANSFERASE C-RELATED"/>
    <property type="match status" value="1"/>
</dbReference>
<keyword evidence="7" id="KW-0735">Signal-anchor</keyword>